<reference evidence="3 4" key="1">
    <citation type="submission" date="2018-06" db="EMBL/GenBank/DDBJ databases">
        <authorList>
            <consortium name="Pathogen Informatics"/>
            <person name="Doyle S."/>
        </authorList>
    </citation>
    <scope>NUCLEOTIDE SEQUENCE [LARGE SCALE GENOMIC DNA]</scope>
    <source>
        <strain evidence="3 4">NCTC10660</strain>
    </source>
</reference>
<dbReference type="RefSeq" id="WP_074894069.1">
    <property type="nucleotide sequence ID" value="NZ_CP031252.1"/>
</dbReference>
<dbReference type="InterPro" id="IPR003409">
    <property type="entry name" value="MORN"/>
</dbReference>
<organism evidence="3 4">
    <name type="scientific">Neisseria elongata</name>
    <dbReference type="NCBI Taxonomy" id="495"/>
    <lineage>
        <taxon>Bacteria</taxon>
        <taxon>Pseudomonadati</taxon>
        <taxon>Pseudomonadota</taxon>
        <taxon>Betaproteobacteria</taxon>
        <taxon>Neisseriales</taxon>
        <taxon>Neisseriaceae</taxon>
        <taxon>Neisseria</taxon>
    </lineage>
</organism>
<proteinExistence type="predicted"/>
<dbReference type="GeneID" id="93351625"/>
<keyword evidence="1" id="KW-0677">Repeat</keyword>
<dbReference type="EMBL" id="UGQW01000002">
    <property type="protein sequence ID" value="STZ67150.1"/>
    <property type="molecule type" value="Genomic_DNA"/>
</dbReference>
<keyword evidence="2" id="KW-0732">Signal</keyword>
<evidence type="ECO:0000313" key="4">
    <source>
        <dbReference type="Proteomes" id="UP000254927"/>
    </source>
</evidence>
<name>A0A378TYB6_NEIEL</name>
<protein>
    <submittedName>
        <fullName evidence="3">MORN repeat protein</fullName>
    </submittedName>
</protein>
<evidence type="ECO:0000313" key="3">
    <source>
        <dbReference type="EMBL" id="STZ67150.1"/>
    </source>
</evidence>
<evidence type="ECO:0000256" key="2">
    <source>
        <dbReference type="SAM" id="SignalP"/>
    </source>
</evidence>
<feature type="signal peptide" evidence="2">
    <location>
        <begin position="1"/>
        <end position="19"/>
    </location>
</feature>
<feature type="chain" id="PRO_5016829477" evidence="2">
    <location>
        <begin position="20"/>
        <end position="138"/>
    </location>
</feature>
<dbReference type="SUPFAM" id="SSF82185">
    <property type="entry name" value="Histone H3 K4-specific methyltransferase SET7/9 N-terminal domain"/>
    <property type="match status" value="1"/>
</dbReference>
<gene>
    <name evidence="3" type="ORF">NCTC10660_00621</name>
</gene>
<dbReference type="Proteomes" id="UP000254927">
    <property type="component" value="Unassembled WGS sequence"/>
</dbReference>
<accession>A0A378TYB6</accession>
<dbReference type="Gene3D" id="2.20.110.10">
    <property type="entry name" value="Histone H3 K4-specific methyltransferase SET7/9 N-terminal domain"/>
    <property type="match status" value="1"/>
</dbReference>
<dbReference type="AlphaFoldDB" id="A0A378TYB6"/>
<evidence type="ECO:0000256" key="1">
    <source>
        <dbReference type="ARBA" id="ARBA00022737"/>
    </source>
</evidence>
<dbReference type="Pfam" id="PF02493">
    <property type="entry name" value="MORN"/>
    <property type="match status" value="3"/>
</dbReference>
<sequence>MKYSALLLLLGTFSAAVSAETLSPYNGKDCQYQGKVGKNGLPEGKGTWSCRNGNRYDGTFKDGKFDGQGKYSVGSQGNIFLEPFGVYSAYFKNMTVEGNFKNNRANGKHKVSENGQLIFTVTFDKGIMKNVKLVKTKK</sequence>